<gene>
    <name evidence="1" type="ORF">ElyMa_001459600</name>
</gene>
<accession>A0AAV4IZE3</accession>
<name>A0AAV4IZE3_9GAST</name>
<evidence type="ECO:0000313" key="2">
    <source>
        <dbReference type="Proteomes" id="UP000762676"/>
    </source>
</evidence>
<comment type="caution">
    <text evidence="1">The sequence shown here is derived from an EMBL/GenBank/DDBJ whole genome shotgun (WGS) entry which is preliminary data.</text>
</comment>
<evidence type="ECO:0000313" key="1">
    <source>
        <dbReference type="EMBL" id="GFS15899.1"/>
    </source>
</evidence>
<reference evidence="1 2" key="1">
    <citation type="journal article" date="2021" name="Elife">
        <title>Chloroplast acquisition without the gene transfer in kleptoplastic sea slugs, Plakobranchus ocellatus.</title>
        <authorList>
            <person name="Maeda T."/>
            <person name="Takahashi S."/>
            <person name="Yoshida T."/>
            <person name="Shimamura S."/>
            <person name="Takaki Y."/>
            <person name="Nagai Y."/>
            <person name="Toyoda A."/>
            <person name="Suzuki Y."/>
            <person name="Arimoto A."/>
            <person name="Ishii H."/>
            <person name="Satoh N."/>
            <person name="Nishiyama T."/>
            <person name="Hasebe M."/>
            <person name="Maruyama T."/>
            <person name="Minagawa J."/>
            <person name="Obokata J."/>
            <person name="Shigenobu S."/>
        </authorList>
    </citation>
    <scope>NUCLEOTIDE SEQUENCE [LARGE SCALE GENOMIC DNA]</scope>
</reference>
<dbReference type="Proteomes" id="UP000762676">
    <property type="component" value="Unassembled WGS sequence"/>
</dbReference>
<sequence>MCCAGVPCLVPFPTAVTSPVGFVTAHAQSSNFLLRPNVKVERYPGRKVRQAGQFKCFQVKRRNHGTSFSCPVTVAMATWDAEKRVKLESGKSETDSAKFLSSGKGEETAIPYRSSHCHLECAKMAIYRYLKTVF</sequence>
<proteinExistence type="predicted"/>
<dbReference type="AlphaFoldDB" id="A0AAV4IZE3"/>
<evidence type="ECO:0008006" key="3">
    <source>
        <dbReference type="Google" id="ProtNLM"/>
    </source>
</evidence>
<organism evidence="1 2">
    <name type="scientific">Elysia marginata</name>
    <dbReference type="NCBI Taxonomy" id="1093978"/>
    <lineage>
        <taxon>Eukaryota</taxon>
        <taxon>Metazoa</taxon>
        <taxon>Spiralia</taxon>
        <taxon>Lophotrochozoa</taxon>
        <taxon>Mollusca</taxon>
        <taxon>Gastropoda</taxon>
        <taxon>Heterobranchia</taxon>
        <taxon>Euthyneura</taxon>
        <taxon>Panpulmonata</taxon>
        <taxon>Sacoglossa</taxon>
        <taxon>Placobranchoidea</taxon>
        <taxon>Plakobranchidae</taxon>
        <taxon>Elysia</taxon>
    </lineage>
</organism>
<dbReference type="EMBL" id="BMAT01002874">
    <property type="protein sequence ID" value="GFS15899.1"/>
    <property type="molecule type" value="Genomic_DNA"/>
</dbReference>
<protein>
    <recommendedName>
        <fullName evidence="3">Secreted protein</fullName>
    </recommendedName>
</protein>
<keyword evidence="2" id="KW-1185">Reference proteome</keyword>